<organism evidence="1 2">
    <name type="scientific">Porites lobata</name>
    <dbReference type="NCBI Taxonomy" id="104759"/>
    <lineage>
        <taxon>Eukaryota</taxon>
        <taxon>Metazoa</taxon>
        <taxon>Cnidaria</taxon>
        <taxon>Anthozoa</taxon>
        <taxon>Hexacorallia</taxon>
        <taxon>Scleractinia</taxon>
        <taxon>Fungiina</taxon>
        <taxon>Poritidae</taxon>
        <taxon>Porites</taxon>
    </lineage>
</organism>
<evidence type="ECO:0000313" key="2">
    <source>
        <dbReference type="Proteomes" id="UP001159405"/>
    </source>
</evidence>
<dbReference type="Proteomes" id="UP001159405">
    <property type="component" value="Unassembled WGS sequence"/>
</dbReference>
<feature type="non-terminal residue" evidence="1">
    <location>
        <position position="168"/>
    </location>
</feature>
<proteinExistence type="predicted"/>
<keyword evidence="2" id="KW-1185">Reference proteome</keyword>
<name>A0ABN8NM20_9CNID</name>
<protein>
    <submittedName>
        <fullName evidence="1">Uncharacterized protein</fullName>
    </submittedName>
</protein>
<sequence length="168" mass="19154">FRFRGRYLSRRIPYPSNGSFNPFAISNKEAHILNGNINNLEAAKKMSVLWCFCNHLHSTTRNEFFDVIYESCNQRENLGAIDIVREPVWLWLRDHCSSFSAMTANAVFSDIFTLNTVGELSEDLKSLFVVQQCNQSCCASCGNQIIYKTGIFVLYITCPNIISTQFAN</sequence>
<gene>
    <name evidence="1" type="ORF">PLOB_00023020</name>
</gene>
<comment type="caution">
    <text evidence="1">The sequence shown here is derived from an EMBL/GenBank/DDBJ whole genome shotgun (WGS) entry which is preliminary data.</text>
</comment>
<accession>A0ABN8NM20</accession>
<reference evidence="1 2" key="1">
    <citation type="submission" date="2022-05" db="EMBL/GenBank/DDBJ databases">
        <authorList>
            <consortium name="Genoscope - CEA"/>
            <person name="William W."/>
        </authorList>
    </citation>
    <scope>NUCLEOTIDE SEQUENCE [LARGE SCALE GENOMIC DNA]</scope>
</reference>
<feature type="non-terminal residue" evidence="1">
    <location>
        <position position="1"/>
    </location>
</feature>
<evidence type="ECO:0000313" key="1">
    <source>
        <dbReference type="EMBL" id="CAH3114643.1"/>
    </source>
</evidence>
<dbReference type="EMBL" id="CALNXK010000027">
    <property type="protein sequence ID" value="CAH3114643.1"/>
    <property type="molecule type" value="Genomic_DNA"/>
</dbReference>